<dbReference type="OrthoDB" id="658058at2"/>
<keyword evidence="2" id="KW-1185">Reference proteome</keyword>
<dbReference type="RefSeq" id="WP_073077872.1">
    <property type="nucleotide sequence ID" value="NZ_FRBL01000001.1"/>
</dbReference>
<proteinExistence type="predicted"/>
<name>A0A1M6WFK4_9BACT</name>
<evidence type="ECO:0000313" key="1">
    <source>
        <dbReference type="EMBL" id="SHK92552.1"/>
    </source>
</evidence>
<dbReference type="AlphaFoldDB" id="A0A1M6WFK4"/>
<accession>A0A1M6WFK4</accession>
<protein>
    <submittedName>
        <fullName evidence="1">Uncharacterized protein</fullName>
    </submittedName>
</protein>
<dbReference type="Proteomes" id="UP000184420">
    <property type="component" value="Unassembled WGS sequence"/>
</dbReference>
<sequence length="225" mass="25505">MYRINPLLRDVLITTDEVIFHAPTKHTLDPRTIQQSIIVAEERLVRPALGDGMYYDIARIKNQEITDDNRGGFLQLLPEAGLVNGDVINAMEFLSVDYLLLWKQHLWKLTAECVMLLSTPEAFVQFSSAGVTHSVPASGPMTTAGEVSPTLATVKWMMDKKMMDRVDPLMEAMHTWLCANKRKYPLYKKDCGCDTKGVAYKRKSDLVLGLYDDVDNHENCNCYED</sequence>
<reference evidence="1 2" key="1">
    <citation type="submission" date="2016-11" db="EMBL/GenBank/DDBJ databases">
        <authorList>
            <person name="Jaros S."/>
            <person name="Januszkiewicz K."/>
            <person name="Wedrychowicz H."/>
        </authorList>
    </citation>
    <scope>NUCLEOTIDE SEQUENCE [LARGE SCALE GENOMIC DNA]</scope>
    <source>
        <strain evidence="1 2">DSM 27406</strain>
    </source>
</reference>
<dbReference type="STRING" id="1419482.SAMN05444266_101609"/>
<gene>
    <name evidence="1" type="ORF">SAMN05444266_101609</name>
</gene>
<organism evidence="1 2">
    <name type="scientific">Chitinophaga jiangningensis</name>
    <dbReference type="NCBI Taxonomy" id="1419482"/>
    <lineage>
        <taxon>Bacteria</taxon>
        <taxon>Pseudomonadati</taxon>
        <taxon>Bacteroidota</taxon>
        <taxon>Chitinophagia</taxon>
        <taxon>Chitinophagales</taxon>
        <taxon>Chitinophagaceae</taxon>
        <taxon>Chitinophaga</taxon>
    </lineage>
</organism>
<dbReference type="EMBL" id="FRBL01000001">
    <property type="protein sequence ID" value="SHK92552.1"/>
    <property type="molecule type" value="Genomic_DNA"/>
</dbReference>
<evidence type="ECO:0000313" key="2">
    <source>
        <dbReference type="Proteomes" id="UP000184420"/>
    </source>
</evidence>